<dbReference type="EMBL" id="SACO01000003">
    <property type="protein sequence ID" value="RVU06296.1"/>
    <property type="molecule type" value="Genomic_DNA"/>
</dbReference>
<reference evidence="1 2" key="1">
    <citation type="submission" date="2019-01" db="EMBL/GenBank/DDBJ databases">
        <authorList>
            <person name="Chen W.-M."/>
        </authorList>
    </citation>
    <scope>NUCLEOTIDE SEQUENCE [LARGE SCALE GENOMIC DNA]</scope>
    <source>
        <strain evidence="1 2">FSY-9</strain>
    </source>
</reference>
<dbReference type="Proteomes" id="UP000282837">
    <property type="component" value="Unassembled WGS sequence"/>
</dbReference>
<comment type="caution">
    <text evidence="1">The sequence shown here is derived from an EMBL/GenBank/DDBJ whole genome shotgun (WGS) entry which is preliminary data.</text>
</comment>
<dbReference type="RefSeq" id="WP_127707052.1">
    <property type="nucleotide sequence ID" value="NZ_SACO01000003.1"/>
</dbReference>
<sequence length="210" mass="22803">MLDETLIETLPPLWRLALAYAPKATKGQWLTLLALDIRLAGVVRGAREPILAQMRLAWWRDRLNDKSANWPKGEPLLAAMHCWNDQHGALVGLVDGWEALLGEAPLAAEALLALADGRAAACAALSSHAEAERMARGWALADLAAHVSDAQELVLLADQMAAHDWQASRLPRSMRPLAVLHGIAARHRGDVAKLQSISVFTLIRLGLFGV</sequence>
<dbReference type="AlphaFoldDB" id="A0A3S2UVQ0"/>
<gene>
    <name evidence="1" type="ORF">EOE18_05550</name>
</gene>
<protein>
    <recommendedName>
        <fullName evidence="3">Phytoene synthase</fullName>
    </recommendedName>
</protein>
<evidence type="ECO:0000313" key="2">
    <source>
        <dbReference type="Proteomes" id="UP000282837"/>
    </source>
</evidence>
<evidence type="ECO:0000313" key="1">
    <source>
        <dbReference type="EMBL" id="RVU06296.1"/>
    </source>
</evidence>
<name>A0A3S2UVQ0_9SPHN</name>
<dbReference type="OrthoDB" id="9814909at2"/>
<evidence type="ECO:0008006" key="3">
    <source>
        <dbReference type="Google" id="ProtNLM"/>
    </source>
</evidence>
<keyword evidence="2" id="KW-1185">Reference proteome</keyword>
<organism evidence="1 2">
    <name type="scientific">Novosphingobium umbonatum</name>
    <dbReference type="NCBI Taxonomy" id="1908524"/>
    <lineage>
        <taxon>Bacteria</taxon>
        <taxon>Pseudomonadati</taxon>
        <taxon>Pseudomonadota</taxon>
        <taxon>Alphaproteobacteria</taxon>
        <taxon>Sphingomonadales</taxon>
        <taxon>Sphingomonadaceae</taxon>
        <taxon>Novosphingobium</taxon>
    </lineage>
</organism>
<proteinExistence type="predicted"/>
<accession>A0A3S2UVQ0</accession>